<sequence>MAKGRMTVAEAAAALTADNVAPETLELLGADPRVAVARLVARWRRRREALAAEERRLDNLFKYERALYEQGRMLVAGVDEAGRGPLAGPVVVGAVILPPGCRLPGLDDSKKLTAAERDDLYERIKATAVAVSHAVVGVEDIDRINIYQATVQGMYAAVAALTPAPEAVLVDAVPLRLLTMPHQPIIDGDALSASIAAASVIAKVERDRLMAALDAEYPDYGFARHKGYGTPEHLAALRRLGPCAIHRRSFAPVRGEGSLFAED</sequence>
<feature type="domain" description="RNase H type-2" evidence="17">
    <location>
        <begin position="73"/>
        <end position="262"/>
    </location>
</feature>
<dbReference type="NCBIfam" id="NF000594">
    <property type="entry name" value="PRK00015.1-1"/>
    <property type="match status" value="1"/>
</dbReference>
<feature type="binding site" evidence="14 15">
    <location>
        <position position="171"/>
    </location>
    <ligand>
        <name>a divalent metal cation</name>
        <dbReference type="ChEBI" id="CHEBI:60240"/>
    </ligand>
</feature>
<comment type="caution">
    <text evidence="18">The sequence shown here is derived from an EMBL/GenBank/DDBJ whole genome shotgun (WGS) entry which is preliminary data.</text>
</comment>
<feature type="binding site" evidence="14 15">
    <location>
        <position position="79"/>
    </location>
    <ligand>
        <name>a divalent metal cation</name>
        <dbReference type="ChEBI" id="CHEBI:60240"/>
    </ligand>
</feature>
<evidence type="ECO:0000256" key="11">
    <source>
        <dbReference type="ARBA" id="ARBA00022759"/>
    </source>
</evidence>
<evidence type="ECO:0000256" key="2">
    <source>
        <dbReference type="ARBA" id="ARBA00001946"/>
    </source>
</evidence>
<evidence type="ECO:0000256" key="6">
    <source>
        <dbReference type="ARBA" id="ARBA00012180"/>
    </source>
</evidence>
<evidence type="ECO:0000313" key="19">
    <source>
        <dbReference type="Proteomes" id="UP001254848"/>
    </source>
</evidence>
<dbReference type="InterPro" id="IPR036397">
    <property type="entry name" value="RNaseH_sf"/>
</dbReference>
<comment type="cofactor">
    <cofactor evidence="14 15">
        <name>Mn(2+)</name>
        <dbReference type="ChEBI" id="CHEBI:29035"/>
    </cofactor>
    <cofactor evidence="14 15">
        <name>Mg(2+)</name>
        <dbReference type="ChEBI" id="CHEBI:18420"/>
    </cofactor>
    <text evidence="14 15">Manganese or magnesium. Binds 1 divalent metal ion per monomer in the absence of substrate. May bind a second metal ion after substrate binding.</text>
</comment>
<evidence type="ECO:0000256" key="4">
    <source>
        <dbReference type="ARBA" id="ARBA00004496"/>
    </source>
</evidence>
<evidence type="ECO:0000256" key="13">
    <source>
        <dbReference type="ARBA" id="ARBA00023211"/>
    </source>
</evidence>
<dbReference type="InterPro" id="IPR024567">
    <property type="entry name" value="RNase_HII/HIII_dom"/>
</dbReference>
<comment type="cofactor">
    <cofactor evidence="2">
        <name>Mg(2+)</name>
        <dbReference type="ChEBI" id="CHEBI:18420"/>
    </cofactor>
</comment>
<evidence type="ECO:0000259" key="17">
    <source>
        <dbReference type="PROSITE" id="PS51975"/>
    </source>
</evidence>
<dbReference type="PANTHER" id="PTHR10954:SF18">
    <property type="entry name" value="RIBONUCLEASE HII"/>
    <property type="match status" value="1"/>
</dbReference>
<evidence type="ECO:0000256" key="14">
    <source>
        <dbReference type="HAMAP-Rule" id="MF_00052"/>
    </source>
</evidence>
<dbReference type="InterPro" id="IPR022898">
    <property type="entry name" value="RNase_HII"/>
</dbReference>
<dbReference type="EC" id="3.1.26.4" evidence="6 14"/>
<dbReference type="HAMAP" id="MF_00052_B">
    <property type="entry name" value="RNase_HII_B"/>
    <property type="match status" value="1"/>
</dbReference>
<evidence type="ECO:0000256" key="12">
    <source>
        <dbReference type="ARBA" id="ARBA00022801"/>
    </source>
</evidence>
<evidence type="ECO:0000256" key="16">
    <source>
        <dbReference type="RuleBase" id="RU003515"/>
    </source>
</evidence>
<comment type="catalytic activity">
    <reaction evidence="1 14 15 16">
        <text>Endonucleolytic cleavage to 5'-phosphomonoester.</text>
        <dbReference type="EC" id="3.1.26.4"/>
    </reaction>
</comment>
<evidence type="ECO:0000256" key="7">
    <source>
        <dbReference type="ARBA" id="ARBA00019179"/>
    </source>
</evidence>
<keyword evidence="11 14" id="KW-0255">Endonuclease</keyword>
<dbReference type="PROSITE" id="PS51975">
    <property type="entry name" value="RNASE_H_2"/>
    <property type="match status" value="1"/>
</dbReference>
<dbReference type="GO" id="GO:0004523">
    <property type="term" value="F:RNA-DNA hybrid ribonuclease activity"/>
    <property type="evidence" value="ECO:0007669"/>
    <property type="project" value="UniProtKB-EC"/>
</dbReference>
<dbReference type="Gene3D" id="3.30.420.10">
    <property type="entry name" value="Ribonuclease H-like superfamily/Ribonuclease H"/>
    <property type="match status" value="1"/>
</dbReference>
<dbReference type="InterPro" id="IPR012337">
    <property type="entry name" value="RNaseH-like_sf"/>
</dbReference>
<dbReference type="EMBL" id="JAUOZS010000001">
    <property type="protein sequence ID" value="MDT8901264.1"/>
    <property type="molecule type" value="Genomic_DNA"/>
</dbReference>
<name>A0ABU3NWR7_9FIRM</name>
<keyword evidence="8 14" id="KW-0963">Cytoplasm</keyword>
<dbReference type="Pfam" id="PF01351">
    <property type="entry name" value="RNase_HII"/>
    <property type="match status" value="1"/>
</dbReference>
<protein>
    <recommendedName>
        <fullName evidence="7 14">Ribonuclease HII</fullName>
        <shortName evidence="14">RNase HII</shortName>
        <ecNumber evidence="6 14">3.1.26.4</ecNumber>
    </recommendedName>
</protein>
<evidence type="ECO:0000256" key="8">
    <source>
        <dbReference type="ARBA" id="ARBA00022490"/>
    </source>
</evidence>
<keyword evidence="12 14" id="KW-0378">Hydrolase</keyword>
<comment type="function">
    <text evidence="3 14 16">Endonuclease that specifically degrades the RNA of RNA-DNA hybrids.</text>
</comment>
<dbReference type="InterPro" id="IPR001352">
    <property type="entry name" value="RNase_HII/HIII"/>
</dbReference>
<keyword evidence="9 14" id="KW-0540">Nuclease</keyword>
<keyword evidence="10 14" id="KW-0479">Metal-binding</keyword>
<dbReference type="Proteomes" id="UP001254848">
    <property type="component" value="Unassembled WGS sequence"/>
</dbReference>
<dbReference type="NCBIfam" id="NF000595">
    <property type="entry name" value="PRK00015.1-3"/>
    <property type="match status" value="1"/>
</dbReference>
<evidence type="ECO:0000313" key="18">
    <source>
        <dbReference type="EMBL" id="MDT8901264.1"/>
    </source>
</evidence>
<dbReference type="PANTHER" id="PTHR10954">
    <property type="entry name" value="RIBONUCLEASE H2 SUBUNIT A"/>
    <property type="match status" value="1"/>
</dbReference>
<evidence type="ECO:0000256" key="5">
    <source>
        <dbReference type="ARBA" id="ARBA00007383"/>
    </source>
</evidence>
<comment type="similarity">
    <text evidence="5 14 16">Belongs to the RNase HII family.</text>
</comment>
<evidence type="ECO:0000256" key="3">
    <source>
        <dbReference type="ARBA" id="ARBA00004065"/>
    </source>
</evidence>
<feature type="binding site" evidence="14 15">
    <location>
        <position position="80"/>
    </location>
    <ligand>
        <name>a divalent metal cation</name>
        <dbReference type="ChEBI" id="CHEBI:60240"/>
    </ligand>
</feature>
<keyword evidence="19" id="KW-1185">Reference proteome</keyword>
<evidence type="ECO:0000256" key="10">
    <source>
        <dbReference type="ARBA" id="ARBA00022723"/>
    </source>
</evidence>
<evidence type="ECO:0000256" key="9">
    <source>
        <dbReference type="ARBA" id="ARBA00022722"/>
    </source>
</evidence>
<proteinExistence type="inferred from homology"/>
<reference evidence="18 19" key="1">
    <citation type="submission" date="2023-07" db="EMBL/GenBank/DDBJ databases">
        <title>The novel representative of Negativicutes class, Anaeroselena agilis gen. nov. sp. nov.</title>
        <authorList>
            <person name="Prokofeva M.I."/>
            <person name="Elcheninov A.G."/>
            <person name="Klyukina A."/>
            <person name="Kublanov I.V."/>
            <person name="Frolov E.N."/>
            <person name="Podosokorskaya O.A."/>
        </authorList>
    </citation>
    <scope>NUCLEOTIDE SEQUENCE [LARGE SCALE GENOMIC DNA]</scope>
    <source>
        <strain evidence="18 19">4137-cl</strain>
    </source>
</reference>
<dbReference type="CDD" id="cd07182">
    <property type="entry name" value="RNase_HII_bacteria_HII_like"/>
    <property type="match status" value="1"/>
</dbReference>
<accession>A0ABU3NWR7</accession>
<organism evidence="18 19">
    <name type="scientific">Anaeroselena agilis</name>
    <dbReference type="NCBI Taxonomy" id="3063788"/>
    <lineage>
        <taxon>Bacteria</taxon>
        <taxon>Bacillati</taxon>
        <taxon>Bacillota</taxon>
        <taxon>Negativicutes</taxon>
        <taxon>Acetonemataceae</taxon>
        <taxon>Anaeroselena</taxon>
    </lineage>
</organism>
<comment type="subcellular location">
    <subcellularLocation>
        <location evidence="4 14">Cytoplasm</location>
    </subcellularLocation>
</comment>
<evidence type="ECO:0000256" key="1">
    <source>
        <dbReference type="ARBA" id="ARBA00000077"/>
    </source>
</evidence>
<dbReference type="SUPFAM" id="SSF53098">
    <property type="entry name" value="Ribonuclease H-like"/>
    <property type="match status" value="1"/>
</dbReference>
<gene>
    <name evidence="14" type="primary">rnhB</name>
    <name evidence="18" type="ORF">Q4T40_08450</name>
</gene>
<evidence type="ECO:0000256" key="15">
    <source>
        <dbReference type="PROSITE-ProRule" id="PRU01319"/>
    </source>
</evidence>
<keyword evidence="13 14" id="KW-0464">Manganese</keyword>